<keyword evidence="4" id="KW-1185">Reference proteome</keyword>
<organism evidence="4">
    <name type="scientific">Perkinsus marinus (strain ATCC 50983 / TXsc)</name>
    <dbReference type="NCBI Taxonomy" id="423536"/>
    <lineage>
        <taxon>Eukaryota</taxon>
        <taxon>Sar</taxon>
        <taxon>Alveolata</taxon>
        <taxon>Perkinsozoa</taxon>
        <taxon>Perkinsea</taxon>
        <taxon>Perkinsida</taxon>
        <taxon>Perkinsidae</taxon>
        <taxon>Perkinsus</taxon>
    </lineage>
</organism>
<evidence type="ECO:0000313" key="4">
    <source>
        <dbReference type="Proteomes" id="UP000007800"/>
    </source>
</evidence>
<dbReference type="InterPro" id="IPR004839">
    <property type="entry name" value="Aminotransferase_I/II_large"/>
</dbReference>
<feature type="domain" description="Aminotransferase class I/classII large" evidence="2">
    <location>
        <begin position="120"/>
        <end position="327"/>
    </location>
</feature>
<feature type="region of interest" description="Disordered" evidence="1">
    <location>
        <begin position="1"/>
        <end position="38"/>
    </location>
</feature>
<dbReference type="SUPFAM" id="SSF53383">
    <property type="entry name" value="PLP-dependent transferases"/>
    <property type="match status" value="1"/>
</dbReference>
<name>C5M1G6_PERM5</name>
<dbReference type="PANTHER" id="PTHR43799:SF1">
    <property type="entry name" value="ASPARTATE AMINOTRANSFERASE"/>
    <property type="match status" value="1"/>
</dbReference>
<dbReference type="OrthoDB" id="2108at2759"/>
<dbReference type="GO" id="GO:0030170">
    <property type="term" value="F:pyridoxal phosphate binding"/>
    <property type="evidence" value="ECO:0007669"/>
    <property type="project" value="InterPro"/>
</dbReference>
<keyword evidence="3" id="KW-0032">Aminotransferase</keyword>
<gene>
    <name evidence="3" type="ORF">Pmar_PMAR000339</name>
</gene>
<dbReference type="Gene3D" id="3.90.1150.10">
    <property type="entry name" value="Aspartate Aminotransferase, domain 1"/>
    <property type="match status" value="1"/>
</dbReference>
<dbReference type="InParanoid" id="C5M1G6"/>
<dbReference type="Pfam" id="PF00155">
    <property type="entry name" value="Aminotran_1_2"/>
    <property type="match status" value="1"/>
</dbReference>
<evidence type="ECO:0000256" key="1">
    <source>
        <dbReference type="SAM" id="MobiDB-lite"/>
    </source>
</evidence>
<dbReference type="OMA" id="IDESFVM"/>
<dbReference type="GeneID" id="9054232"/>
<evidence type="ECO:0000259" key="2">
    <source>
        <dbReference type="Pfam" id="PF00155"/>
    </source>
</evidence>
<sequence length="347" mass="39413">MISDPGLKWKRFPDDADDRRHSYDGSDERRAIEHYPPSDFEPAITDLAEFLSPHDSADMRSRLLLGNGASEMIDMISRLAPKGQWRPGPFTTQYQEYRRSATNAGRAELHWSDGGAKLTSIVNPCNPTGDYMHVEEIKEYISETCDGNSWVVVDESMQPWAGPHWREDSLTSQKEFIQEIQRKRGISVYVIHSWTKIWACPGIRLGSVVCPTAEDASGIKKMQVPWSVNVMALHYLSGCCKADEYMQRTWKSTVEWRSFITDGLKHINFPGVYGEAWSSWIWIDTGSEDLAEAIVEECKAAGVPIRWGKFGYCMPTYIRLGVRKPSSAKVLINTIDRVVEEHRCASE</sequence>
<reference evidence="3 4" key="1">
    <citation type="submission" date="2008-07" db="EMBL/GenBank/DDBJ databases">
        <authorList>
            <person name="El-Sayed N."/>
            <person name="Caler E."/>
            <person name="Inman J."/>
            <person name="Amedeo P."/>
            <person name="Hass B."/>
            <person name="Wortman J."/>
        </authorList>
    </citation>
    <scope>NUCLEOTIDE SEQUENCE [LARGE SCALE GENOMIC DNA]</scope>
    <source>
        <strain evidence="4">ATCC 50983 / TXsc</strain>
    </source>
</reference>
<proteinExistence type="predicted"/>
<dbReference type="GO" id="GO:0008483">
    <property type="term" value="F:transaminase activity"/>
    <property type="evidence" value="ECO:0007669"/>
    <property type="project" value="UniProtKB-KW"/>
</dbReference>
<feature type="compositionally biased region" description="Basic and acidic residues" evidence="1">
    <location>
        <begin position="11"/>
        <end position="33"/>
    </location>
</feature>
<dbReference type="CDD" id="cd00609">
    <property type="entry name" value="AAT_like"/>
    <property type="match status" value="1"/>
</dbReference>
<keyword evidence="3" id="KW-0808">Transferase</keyword>
<dbReference type="InterPro" id="IPR015422">
    <property type="entry name" value="PyrdxlP-dep_Trfase_small"/>
</dbReference>
<dbReference type="AlphaFoldDB" id="C5M1G6"/>
<protein>
    <submittedName>
        <fullName evidence="3">Histidinol-phosphate aminotransferase, putative</fullName>
    </submittedName>
</protein>
<accession>C5M1G6</accession>
<dbReference type="Proteomes" id="UP000007800">
    <property type="component" value="Unassembled WGS sequence"/>
</dbReference>
<evidence type="ECO:0000313" key="3">
    <source>
        <dbReference type="EMBL" id="EEQ97173.1"/>
    </source>
</evidence>
<dbReference type="EMBL" id="GG687416">
    <property type="protein sequence ID" value="EEQ97173.1"/>
    <property type="molecule type" value="Genomic_DNA"/>
</dbReference>
<dbReference type="RefSeq" id="XP_002764456.1">
    <property type="nucleotide sequence ID" value="XM_002764410.1"/>
</dbReference>
<dbReference type="InterPro" id="IPR015421">
    <property type="entry name" value="PyrdxlP-dep_Trfase_major"/>
</dbReference>
<dbReference type="InterPro" id="IPR015424">
    <property type="entry name" value="PyrdxlP-dep_Trfase"/>
</dbReference>
<dbReference type="PANTHER" id="PTHR43799">
    <property type="entry name" value="AMINOTRANSFERASE, PUTATIVE-RELATED"/>
    <property type="match status" value="1"/>
</dbReference>
<dbReference type="Gene3D" id="3.40.640.10">
    <property type="entry name" value="Type I PLP-dependent aspartate aminotransferase-like (Major domain)"/>
    <property type="match status" value="1"/>
</dbReference>